<dbReference type="Proteomes" id="UP000176050">
    <property type="component" value="Chromosome"/>
</dbReference>
<dbReference type="PROSITE" id="PS51257">
    <property type="entry name" value="PROKAR_LIPOPROTEIN"/>
    <property type="match status" value="1"/>
</dbReference>
<evidence type="ECO:0008006" key="3">
    <source>
        <dbReference type="Google" id="ProtNLM"/>
    </source>
</evidence>
<protein>
    <recommendedName>
        <fullName evidence="3">Lipoprotein</fullName>
    </recommendedName>
</protein>
<dbReference type="KEGG" id="lul:LPB138_03790"/>
<dbReference type="EMBL" id="CP017478">
    <property type="protein sequence ID" value="AOW19860.1"/>
    <property type="molecule type" value="Genomic_DNA"/>
</dbReference>
<evidence type="ECO:0000313" key="2">
    <source>
        <dbReference type="Proteomes" id="UP000176050"/>
    </source>
</evidence>
<sequence length="392" mass="46148">MKKLILFTLMIPFIISCAGKKQMENALYNGNYDKVITQALKKLDNNKDKKRKEDFILMLEEAYYKSVEQDLKTIGHLKKDGNSEYYKEIFDIYLNLDARQDAIKPILPLKVGNRTIKITFTDYSDEIIEYKSKVSQIMYEKGMALLNSNYKLDNRDAYNTFSYIESINPNYSDVRNLMNEAHYKGTDFIIVSIQNQTNQIIPRRLENELLNFDTYGLNDFWTEYHTSTENNIQYDYAMELQLKRINVSPQRVNDKEYTREKKIVDGWKYAKDRNGNIKKDSLDQNIKVDKIITVRSKVHKITQMKSSKIFGQVVMINLNTNKIIEKFPLESGFVFENIYATYRGDKRALTNNDLNLLQGRRIHFPSNEEMVYDTGEDLKNKLKHIIDSFKFS</sequence>
<dbReference type="AlphaFoldDB" id="A0A1D8P5N2"/>
<accession>A0A1D8P5N2</accession>
<keyword evidence="2" id="KW-1185">Reference proteome</keyword>
<dbReference type="RefSeq" id="WP_070235999.1">
    <property type="nucleotide sequence ID" value="NZ_CP017478.1"/>
</dbReference>
<reference evidence="1 2" key="1">
    <citation type="submission" date="2016-10" db="EMBL/GenBank/DDBJ databases">
        <title>Lutibacter sp. LPB0138, isolated from marine gastropod.</title>
        <authorList>
            <person name="Kim E."/>
            <person name="Yi H."/>
        </authorList>
    </citation>
    <scope>NUCLEOTIDE SEQUENCE [LARGE SCALE GENOMIC DNA]</scope>
    <source>
        <strain evidence="1 2">LPB0138</strain>
    </source>
</reference>
<gene>
    <name evidence="1" type="ORF">LPB138_03790</name>
</gene>
<name>A0A1D8P5N2_9FLAO</name>
<organism evidence="1 2">
    <name type="scientific">Urechidicola croceus</name>
    <dbReference type="NCBI Taxonomy" id="1850246"/>
    <lineage>
        <taxon>Bacteria</taxon>
        <taxon>Pseudomonadati</taxon>
        <taxon>Bacteroidota</taxon>
        <taxon>Flavobacteriia</taxon>
        <taxon>Flavobacteriales</taxon>
        <taxon>Flavobacteriaceae</taxon>
        <taxon>Urechidicola</taxon>
    </lineage>
</organism>
<evidence type="ECO:0000313" key="1">
    <source>
        <dbReference type="EMBL" id="AOW19860.1"/>
    </source>
</evidence>
<proteinExistence type="predicted"/>
<dbReference type="STRING" id="1850246.LPB138_03790"/>